<evidence type="ECO:0000256" key="6">
    <source>
        <dbReference type="ARBA" id="ARBA00022989"/>
    </source>
</evidence>
<evidence type="ECO:0000256" key="4">
    <source>
        <dbReference type="ARBA" id="ARBA00022461"/>
    </source>
</evidence>
<dbReference type="AlphaFoldDB" id="A0A8S0YQC9"/>
<keyword evidence="4 12" id="KW-0894">Sodium channel</keyword>
<evidence type="ECO:0000256" key="9">
    <source>
        <dbReference type="ARBA" id="ARBA00023136"/>
    </source>
</evidence>
<comment type="similarity">
    <text evidence="2 12">Belongs to the amiloride-sensitive sodium channel (TC 1.A.6) family.</text>
</comment>
<keyword evidence="8 12" id="KW-0406">Ion transport</keyword>
<keyword evidence="3 12" id="KW-0813">Transport</keyword>
<dbReference type="GO" id="GO:0005272">
    <property type="term" value="F:sodium channel activity"/>
    <property type="evidence" value="ECO:0007669"/>
    <property type="project" value="UniProtKB-KW"/>
</dbReference>
<evidence type="ECO:0000256" key="1">
    <source>
        <dbReference type="ARBA" id="ARBA00004141"/>
    </source>
</evidence>
<dbReference type="InterPro" id="IPR001873">
    <property type="entry name" value="ENaC"/>
</dbReference>
<sequence length="327" mass="37637">MHLVSKGLEHIPSGLWTKNHFLDLDDVLKDIVFYRGVSRILLKKCFKAQKPDVNCPKSNYSYYAKLARSDCETILTNCSYDNKEFPCCQYFLPIETDIGPCFIINSVQTKKQQPYPMVKNMRNKQGVLRLYVNVTSMMYTLGDDEVPTITTSLSSTLKLQYGRKYRRVLSVRDIDNDPFITETTAKQRACRFHHENEGGLYPQYSYSACTVLCRKRAQLKLCQCNDHFMLNTTEEERCNITGMNCLNSMSKYLTALKPAWSQRPGLTCDCLPSCDEREITVINDEARNPGNDLKPALVEIILGFLPTERFKRNVVRSRLDLVGKHLH</sequence>
<evidence type="ECO:0000256" key="10">
    <source>
        <dbReference type="ARBA" id="ARBA00023201"/>
    </source>
</evidence>
<evidence type="ECO:0000256" key="7">
    <source>
        <dbReference type="ARBA" id="ARBA00023053"/>
    </source>
</evidence>
<evidence type="ECO:0000313" key="14">
    <source>
        <dbReference type="Proteomes" id="UP000494256"/>
    </source>
</evidence>
<evidence type="ECO:0000256" key="8">
    <source>
        <dbReference type="ARBA" id="ARBA00023065"/>
    </source>
</evidence>
<evidence type="ECO:0000256" key="2">
    <source>
        <dbReference type="ARBA" id="ARBA00007193"/>
    </source>
</evidence>
<comment type="subcellular location">
    <subcellularLocation>
        <location evidence="1">Membrane</location>
        <topology evidence="1">Multi-pass membrane protein</topology>
    </subcellularLocation>
</comment>
<dbReference type="GO" id="GO:0016020">
    <property type="term" value="C:membrane"/>
    <property type="evidence" value="ECO:0007669"/>
    <property type="project" value="UniProtKB-SubCell"/>
</dbReference>
<gene>
    <name evidence="13" type="ORF">APLA_LOCUS1054</name>
</gene>
<organism evidence="13 14">
    <name type="scientific">Arctia plantaginis</name>
    <name type="common">Wood tiger moth</name>
    <name type="synonym">Phalaena plantaginis</name>
    <dbReference type="NCBI Taxonomy" id="874455"/>
    <lineage>
        <taxon>Eukaryota</taxon>
        <taxon>Metazoa</taxon>
        <taxon>Ecdysozoa</taxon>
        <taxon>Arthropoda</taxon>
        <taxon>Hexapoda</taxon>
        <taxon>Insecta</taxon>
        <taxon>Pterygota</taxon>
        <taxon>Neoptera</taxon>
        <taxon>Endopterygota</taxon>
        <taxon>Lepidoptera</taxon>
        <taxon>Glossata</taxon>
        <taxon>Ditrysia</taxon>
        <taxon>Noctuoidea</taxon>
        <taxon>Erebidae</taxon>
        <taxon>Arctiinae</taxon>
        <taxon>Arctia</taxon>
    </lineage>
</organism>
<accession>A0A8S0YQC9</accession>
<dbReference type="Gene3D" id="1.10.287.820">
    <property type="entry name" value="Acid-sensing ion channel domain"/>
    <property type="match status" value="1"/>
</dbReference>
<keyword evidence="11 12" id="KW-0407">Ion channel</keyword>
<proteinExistence type="inferred from homology"/>
<comment type="caution">
    <text evidence="13">The sequence shown here is derived from an EMBL/GenBank/DDBJ whole genome shotgun (WGS) entry which is preliminary data.</text>
</comment>
<keyword evidence="9" id="KW-0472">Membrane</keyword>
<evidence type="ECO:0000256" key="5">
    <source>
        <dbReference type="ARBA" id="ARBA00022692"/>
    </source>
</evidence>
<evidence type="ECO:0000256" key="3">
    <source>
        <dbReference type="ARBA" id="ARBA00022448"/>
    </source>
</evidence>
<dbReference type="OrthoDB" id="6693298at2759"/>
<reference evidence="13 14" key="1">
    <citation type="submission" date="2020-04" db="EMBL/GenBank/DDBJ databases">
        <authorList>
            <person name="Wallbank WR R."/>
            <person name="Pardo Diaz C."/>
            <person name="Kozak K."/>
            <person name="Martin S."/>
            <person name="Jiggins C."/>
            <person name="Moest M."/>
            <person name="Warren A I."/>
            <person name="Byers J.R.P. K."/>
            <person name="Montejo-Kovacevich G."/>
            <person name="Yen C E."/>
        </authorList>
    </citation>
    <scope>NUCLEOTIDE SEQUENCE [LARGE SCALE GENOMIC DNA]</scope>
</reference>
<evidence type="ECO:0000256" key="11">
    <source>
        <dbReference type="ARBA" id="ARBA00023303"/>
    </source>
</evidence>
<dbReference type="Pfam" id="PF00858">
    <property type="entry name" value="ASC"/>
    <property type="match status" value="1"/>
</dbReference>
<keyword evidence="6" id="KW-1133">Transmembrane helix</keyword>
<keyword evidence="7" id="KW-0915">Sodium</keyword>
<dbReference type="EMBL" id="CADEBD010000051">
    <property type="protein sequence ID" value="CAB3221908.1"/>
    <property type="molecule type" value="Genomic_DNA"/>
</dbReference>
<keyword evidence="10 12" id="KW-0739">Sodium transport</keyword>
<evidence type="ECO:0000313" key="13">
    <source>
        <dbReference type="EMBL" id="CAB3221908.1"/>
    </source>
</evidence>
<dbReference type="Proteomes" id="UP000494256">
    <property type="component" value="Unassembled WGS sequence"/>
</dbReference>
<evidence type="ECO:0000256" key="12">
    <source>
        <dbReference type="RuleBase" id="RU000679"/>
    </source>
</evidence>
<protein>
    <submittedName>
        <fullName evidence="13">Uncharacterized protein</fullName>
    </submittedName>
</protein>
<keyword evidence="5 12" id="KW-0812">Transmembrane</keyword>
<name>A0A8S0YQC9_ARCPL</name>